<organism evidence="2 4">
    <name type="scientific">Pediococcus ethanolidurans</name>
    <dbReference type="NCBI Taxonomy" id="319653"/>
    <lineage>
        <taxon>Bacteria</taxon>
        <taxon>Bacillati</taxon>
        <taxon>Bacillota</taxon>
        <taxon>Bacilli</taxon>
        <taxon>Lactobacillales</taxon>
        <taxon>Lactobacillaceae</taxon>
        <taxon>Pediococcus</taxon>
    </lineage>
</organism>
<evidence type="ECO:0000256" key="1">
    <source>
        <dbReference type="SAM" id="Phobius"/>
    </source>
</evidence>
<keyword evidence="5" id="KW-1185">Reference proteome</keyword>
<keyword evidence="1" id="KW-1133">Transmembrane helix</keyword>
<dbReference type="EMBL" id="FOGK01000004">
    <property type="protein sequence ID" value="SER30894.1"/>
    <property type="molecule type" value="Genomic_DNA"/>
</dbReference>
<dbReference type="Proteomes" id="UP000051749">
    <property type="component" value="Unassembled WGS sequence"/>
</dbReference>
<evidence type="ECO:0000313" key="5">
    <source>
        <dbReference type="Proteomes" id="UP000182818"/>
    </source>
</evidence>
<dbReference type="PATRIC" id="fig|319653.3.peg.1301"/>
<sequence>MIFIGIMIVIFIALVVVWYMLQKRSNAIKKQFTLEQISDVMTKDKSVVKTVKQARFLQGISFIAVLLILWTIFENYPNNYYVVLLVVMQLTTTARQYFLYLAWQRCAFLINGGE</sequence>
<dbReference type="EMBL" id="JQBY01000003">
    <property type="protein sequence ID" value="KRN83252.1"/>
    <property type="molecule type" value="Genomic_DNA"/>
</dbReference>
<evidence type="ECO:0000313" key="4">
    <source>
        <dbReference type="Proteomes" id="UP000051749"/>
    </source>
</evidence>
<proteinExistence type="predicted"/>
<feature type="transmembrane region" description="Helical" evidence="1">
    <location>
        <begin position="6"/>
        <end position="21"/>
    </location>
</feature>
<reference evidence="2 4" key="1">
    <citation type="journal article" date="2015" name="Genome Announc.">
        <title>Expanding the biotechnology potential of lactobacilli through comparative genomics of 213 strains and associated genera.</title>
        <authorList>
            <person name="Sun Z."/>
            <person name="Harris H.M."/>
            <person name="McCann A."/>
            <person name="Guo C."/>
            <person name="Argimon S."/>
            <person name="Zhang W."/>
            <person name="Yang X."/>
            <person name="Jeffery I.B."/>
            <person name="Cooney J.C."/>
            <person name="Kagawa T.F."/>
            <person name="Liu W."/>
            <person name="Song Y."/>
            <person name="Salvetti E."/>
            <person name="Wrobel A."/>
            <person name="Rasinkangas P."/>
            <person name="Parkhill J."/>
            <person name="Rea M.C."/>
            <person name="O'Sullivan O."/>
            <person name="Ritari J."/>
            <person name="Douillard F.P."/>
            <person name="Paul Ross R."/>
            <person name="Yang R."/>
            <person name="Briner A.E."/>
            <person name="Felis G.E."/>
            <person name="de Vos W.M."/>
            <person name="Barrangou R."/>
            <person name="Klaenhammer T.R."/>
            <person name="Caufield P.W."/>
            <person name="Cui Y."/>
            <person name="Zhang H."/>
            <person name="O'Toole P.W."/>
        </authorList>
    </citation>
    <scope>NUCLEOTIDE SEQUENCE [LARGE SCALE GENOMIC DNA]</scope>
    <source>
        <strain evidence="2 4">DSM 22301</strain>
    </source>
</reference>
<comment type="caution">
    <text evidence="2">The sequence shown here is derived from an EMBL/GenBank/DDBJ whole genome shotgun (WGS) entry which is preliminary data.</text>
</comment>
<keyword evidence="1" id="KW-0472">Membrane</keyword>
<gene>
    <name evidence="2" type="ORF">IV87_GL001284</name>
    <name evidence="3" type="ORF">SAMN04487973_10490</name>
</gene>
<dbReference type="GeneID" id="76042867"/>
<dbReference type="Proteomes" id="UP000182818">
    <property type="component" value="Unassembled WGS sequence"/>
</dbReference>
<evidence type="ECO:0000313" key="3">
    <source>
        <dbReference type="EMBL" id="SER30894.1"/>
    </source>
</evidence>
<evidence type="ECO:0000313" key="2">
    <source>
        <dbReference type="EMBL" id="KRN83252.1"/>
    </source>
</evidence>
<protein>
    <submittedName>
        <fullName evidence="2">Uncharacterized protein</fullName>
    </submittedName>
</protein>
<name>A0A0R2KAB6_9LACO</name>
<keyword evidence="1" id="KW-0812">Transmembrane</keyword>
<accession>A0A0R2KAB6</accession>
<dbReference type="RefSeq" id="WP_057805220.1">
    <property type="nucleotide sequence ID" value="NZ_BJYP01000010.1"/>
</dbReference>
<dbReference type="AlphaFoldDB" id="A0A0R2KAB6"/>
<reference evidence="3 5" key="2">
    <citation type="submission" date="2016-10" db="EMBL/GenBank/DDBJ databases">
        <authorList>
            <person name="Varghese N."/>
            <person name="Submissions S."/>
        </authorList>
    </citation>
    <scope>NUCLEOTIDE SEQUENCE [LARGE SCALE GENOMIC DNA]</scope>
    <source>
        <strain evidence="3 5">CGMCC 1.3889</strain>
    </source>
</reference>
<feature type="transmembrane region" description="Helical" evidence="1">
    <location>
        <begin position="56"/>
        <end position="73"/>
    </location>
</feature>
<dbReference type="OrthoDB" id="2249475at2"/>